<dbReference type="CDD" id="cd04301">
    <property type="entry name" value="NAT_SF"/>
    <property type="match status" value="1"/>
</dbReference>
<dbReference type="Gene3D" id="3.40.630.30">
    <property type="match status" value="1"/>
</dbReference>
<dbReference type="PROSITE" id="PS51186">
    <property type="entry name" value="GNAT"/>
    <property type="match status" value="1"/>
</dbReference>
<evidence type="ECO:0000313" key="3">
    <source>
        <dbReference type="Proteomes" id="UP000494249"/>
    </source>
</evidence>
<protein>
    <recommendedName>
        <fullName evidence="1">N-acetyltransferase domain-containing protein</fullName>
    </recommendedName>
</protein>
<reference evidence="2 3" key="1">
    <citation type="submission" date="2020-04" db="EMBL/GenBank/DDBJ databases">
        <authorList>
            <person name="De Canck E."/>
        </authorList>
    </citation>
    <scope>NUCLEOTIDE SEQUENCE [LARGE SCALE GENOMIC DNA]</scope>
    <source>
        <strain evidence="2 3">LMG 22037</strain>
    </source>
</reference>
<dbReference type="InterPro" id="IPR000182">
    <property type="entry name" value="GNAT_dom"/>
</dbReference>
<feature type="domain" description="N-acetyltransferase" evidence="1">
    <location>
        <begin position="4"/>
        <end position="147"/>
    </location>
</feature>
<dbReference type="AlphaFoldDB" id="A0A6J5C3K1"/>
<dbReference type="EMBL" id="CADIKB010000032">
    <property type="protein sequence ID" value="CAB3723854.1"/>
    <property type="molecule type" value="Genomic_DNA"/>
</dbReference>
<accession>A0A6J5C3K1</accession>
<proteinExistence type="predicted"/>
<dbReference type="Pfam" id="PF00583">
    <property type="entry name" value="Acetyltransf_1"/>
    <property type="match status" value="1"/>
</dbReference>
<name>A0A6J5C3K1_9BURK</name>
<dbReference type="RefSeq" id="WP_007182818.1">
    <property type="nucleotide sequence ID" value="NZ_CADFGL010000029.1"/>
</dbReference>
<dbReference type="GO" id="GO:0016747">
    <property type="term" value="F:acyltransferase activity, transferring groups other than amino-acyl groups"/>
    <property type="evidence" value="ECO:0007669"/>
    <property type="project" value="InterPro"/>
</dbReference>
<organism evidence="2 3">
    <name type="scientific">Paraburkholderia phenoliruptrix</name>
    <dbReference type="NCBI Taxonomy" id="252970"/>
    <lineage>
        <taxon>Bacteria</taxon>
        <taxon>Pseudomonadati</taxon>
        <taxon>Pseudomonadota</taxon>
        <taxon>Betaproteobacteria</taxon>
        <taxon>Burkholderiales</taxon>
        <taxon>Burkholderiaceae</taxon>
        <taxon>Paraburkholderia</taxon>
    </lineage>
</organism>
<sequence length="148" mass="15895">MSAIIIAQETVGSDVGLVKALVRDGLPVDDLNEPQRRFFGFTTLAGSHVGYGGFEQYGRDVLIRSVTVEPGCRSKGIGQTLVAVLLRKAFDAEARTAWLLTTDAQAFFEKTGFMLVSRETAPAAILATRQAVELCPATAILLSRPITP</sequence>
<dbReference type="SUPFAM" id="SSF55729">
    <property type="entry name" value="Acyl-CoA N-acyltransferases (Nat)"/>
    <property type="match status" value="1"/>
</dbReference>
<gene>
    <name evidence="2" type="ORF">LMG22037_05001</name>
</gene>
<evidence type="ECO:0000259" key="1">
    <source>
        <dbReference type="PROSITE" id="PS51186"/>
    </source>
</evidence>
<dbReference type="Proteomes" id="UP000494249">
    <property type="component" value="Unassembled WGS sequence"/>
</dbReference>
<dbReference type="InterPro" id="IPR016181">
    <property type="entry name" value="Acyl_CoA_acyltransferase"/>
</dbReference>
<dbReference type="NCBIfam" id="NF040501">
    <property type="entry name" value="resist_ArsN2"/>
    <property type="match status" value="1"/>
</dbReference>
<evidence type="ECO:0000313" key="2">
    <source>
        <dbReference type="EMBL" id="CAB3723854.1"/>
    </source>
</evidence>